<sequence>MAQYMIGMYQPDGVVPPPEFLAPVMARLAELTEELRAAGAFVFGRGLTDASTATVVTAEPGGGVHVTSGPYSEDSEHLGGFDIIEAPDLDTALGWARRFAEITRLPIEVRAFAGSSG</sequence>
<dbReference type="Gene3D" id="3.30.70.1060">
    <property type="entry name" value="Dimeric alpha+beta barrel"/>
    <property type="match status" value="1"/>
</dbReference>
<gene>
    <name evidence="3" type="ORF">GCM10009849_05250</name>
</gene>
<accession>A0ABN3BL89</accession>
<dbReference type="Pfam" id="PF03795">
    <property type="entry name" value="YCII"/>
    <property type="match status" value="1"/>
</dbReference>
<evidence type="ECO:0000313" key="4">
    <source>
        <dbReference type="Proteomes" id="UP001500432"/>
    </source>
</evidence>
<name>A0ABN3BL89_9MICC</name>
<evidence type="ECO:0000256" key="1">
    <source>
        <dbReference type="ARBA" id="ARBA00007689"/>
    </source>
</evidence>
<protein>
    <submittedName>
        <fullName evidence="3">YciI family protein</fullName>
    </submittedName>
</protein>
<dbReference type="InterPro" id="IPR005545">
    <property type="entry name" value="YCII"/>
</dbReference>
<dbReference type="EMBL" id="BAAAQW010000003">
    <property type="protein sequence ID" value="GAA2197208.1"/>
    <property type="molecule type" value="Genomic_DNA"/>
</dbReference>
<proteinExistence type="inferred from homology"/>
<dbReference type="PANTHER" id="PTHR35174">
    <property type="entry name" value="BLL7171 PROTEIN-RELATED"/>
    <property type="match status" value="1"/>
</dbReference>
<dbReference type="PANTHER" id="PTHR35174:SF3">
    <property type="entry name" value="BLL7171 PROTEIN"/>
    <property type="match status" value="1"/>
</dbReference>
<dbReference type="SUPFAM" id="SSF54909">
    <property type="entry name" value="Dimeric alpha+beta barrel"/>
    <property type="match status" value="1"/>
</dbReference>
<dbReference type="RefSeq" id="WP_344298169.1">
    <property type="nucleotide sequence ID" value="NZ_BAAAQW010000003.1"/>
</dbReference>
<comment type="similarity">
    <text evidence="1">Belongs to the YciI family.</text>
</comment>
<comment type="caution">
    <text evidence="3">The sequence shown here is derived from an EMBL/GenBank/DDBJ whole genome shotgun (WGS) entry which is preliminary data.</text>
</comment>
<reference evidence="3 4" key="1">
    <citation type="journal article" date="2019" name="Int. J. Syst. Evol. Microbiol.">
        <title>The Global Catalogue of Microorganisms (GCM) 10K type strain sequencing project: providing services to taxonomists for standard genome sequencing and annotation.</title>
        <authorList>
            <consortium name="The Broad Institute Genomics Platform"/>
            <consortium name="The Broad Institute Genome Sequencing Center for Infectious Disease"/>
            <person name="Wu L."/>
            <person name="Ma J."/>
        </authorList>
    </citation>
    <scope>NUCLEOTIDE SEQUENCE [LARGE SCALE GENOMIC DNA]</scope>
    <source>
        <strain evidence="3 4">JCM 16034</strain>
    </source>
</reference>
<feature type="domain" description="YCII-related" evidence="2">
    <location>
        <begin position="3"/>
        <end position="99"/>
    </location>
</feature>
<evidence type="ECO:0000259" key="2">
    <source>
        <dbReference type="Pfam" id="PF03795"/>
    </source>
</evidence>
<keyword evidence="4" id="KW-1185">Reference proteome</keyword>
<dbReference type="InterPro" id="IPR011008">
    <property type="entry name" value="Dimeric_a/b-barrel"/>
</dbReference>
<dbReference type="Proteomes" id="UP001500432">
    <property type="component" value="Unassembled WGS sequence"/>
</dbReference>
<organism evidence="3 4">
    <name type="scientific">Sinomonas flava</name>
    <dbReference type="NCBI Taxonomy" id="496857"/>
    <lineage>
        <taxon>Bacteria</taxon>
        <taxon>Bacillati</taxon>
        <taxon>Actinomycetota</taxon>
        <taxon>Actinomycetes</taxon>
        <taxon>Micrococcales</taxon>
        <taxon>Micrococcaceae</taxon>
        <taxon>Sinomonas</taxon>
    </lineage>
</organism>
<evidence type="ECO:0000313" key="3">
    <source>
        <dbReference type="EMBL" id="GAA2197208.1"/>
    </source>
</evidence>